<evidence type="ECO:0000313" key="2">
    <source>
        <dbReference type="EMBL" id="RPM14321.1"/>
    </source>
</evidence>
<evidence type="ECO:0000313" key="3">
    <source>
        <dbReference type="Proteomes" id="UP000194857"/>
    </source>
</evidence>
<protein>
    <submittedName>
        <fullName evidence="1">Uncharacterized protein</fullName>
    </submittedName>
</protein>
<accession>A0A1S1BY76</accession>
<comment type="caution">
    <text evidence="1">The sequence shown here is derived from an EMBL/GenBank/DDBJ whole genome shotgun (WGS) entry which is preliminary data.</text>
</comment>
<dbReference type="RefSeq" id="WP_003122693.1">
    <property type="nucleotide sequence ID" value="NZ_AP031604.1"/>
</dbReference>
<dbReference type="EMBL" id="NFFZ01000029">
    <property type="protein sequence ID" value="OTI55409.1"/>
    <property type="molecule type" value="Genomic_DNA"/>
</dbReference>
<proteinExistence type="predicted"/>
<name>A0A241XHD4_PSEAI</name>
<gene>
    <name evidence="1" type="ORF">CAZ10_33750</name>
    <name evidence="2" type="ORF">IPC1295_17045</name>
</gene>
<organism evidence="1 3">
    <name type="scientific">Pseudomonas aeruginosa</name>
    <dbReference type="NCBI Taxonomy" id="287"/>
    <lineage>
        <taxon>Bacteria</taxon>
        <taxon>Pseudomonadati</taxon>
        <taxon>Pseudomonadota</taxon>
        <taxon>Gammaproteobacteria</taxon>
        <taxon>Pseudomonadales</taxon>
        <taxon>Pseudomonadaceae</taxon>
        <taxon>Pseudomonas</taxon>
    </lineage>
</organism>
<reference evidence="2 4" key="3">
    <citation type="submission" date="2019-01" db="EMBL/GenBank/DDBJ databases">
        <title>The Pseudomonas aeruginosa pan-genome provides new insights on its population structure, horizontal gene transfer and pathogenicity.</title>
        <authorList>
            <person name="Freschi L."/>
            <person name="Vincent A.T."/>
            <person name="Jeukens J."/>
            <person name="Emond-Rheault J.-G."/>
            <person name="Kukavica-Ibrulj I."/>
            <person name="Dupont M.-J."/>
            <person name="Charette S.J."/>
            <person name="Boyle B."/>
            <person name="Levesque R.C."/>
        </authorList>
    </citation>
    <scope>NUCLEOTIDE SEQUENCE [LARGE SCALE GENOMIC DNA]</scope>
    <source>
        <strain evidence="2 4">PA-W36</strain>
    </source>
</reference>
<reference evidence="1 3" key="1">
    <citation type="submission" date="2017-05" db="EMBL/GenBank/DDBJ databases">
        <authorList>
            <person name="Song R."/>
            <person name="Chenine A.L."/>
            <person name="Ruprecht R.M."/>
        </authorList>
    </citation>
    <scope>NUCLEOTIDE SEQUENCE [LARGE SCALE GENOMIC DNA]</scope>
    <source>
        <strain evidence="1 3">S567_C10_BS</strain>
    </source>
</reference>
<dbReference type="EMBL" id="NSNE01000009">
    <property type="protein sequence ID" value="RPM14321.1"/>
    <property type="molecule type" value="Genomic_DNA"/>
</dbReference>
<reference evidence="2 4" key="2">
    <citation type="submission" date="2017-08" db="EMBL/GenBank/DDBJ databases">
        <authorList>
            <person name="Feschi L."/>
            <person name="Jeukens J."/>
            <person name="Emond-Rheault J.-G."/>
            <person name="Kukavica-Ibrulj I."/>
            <person name="Boyle B."/>
            <person name="Levesque R.C."/>
        </authorList>
    </citation>
    <scope>NUCLEOTIDE SEQUENCE [LARGE SCALE GENOMIC DNA]</scope>
    <source>
        <strain evidence="2 4">PA-W36</strain>
    </source>
</reference>
<dbReference type="AlphaFoldDB" id="A0A241XHD4"/>
<dbReference type="Proteomes" id="UP000284767">
    <property type="component" value="Unassembled WGS sequence"/>
</dbReference>
<evidence type="ECO:0000313" key="1">
    <source>
        <dbReference type="EMBL" id="OTI55409.1"/>
    </source>
</evidence>
<accession>A0A241XHD4</accession>
<evidence type="ECO:0000313" key="4">
    <source>
        <dbReference type="Proteomes" id="UP000284767"/>
    </source>
</evidence>
<dbReference type="Proteomes" id="UP000194857">
    <property type="component" value="Unassembled WGS sequence"/>
</dbReference>
<sequence length="190" mass="21269">MNYLFVPFTSEESNNELLSMGTLWASQVAKDPRGREPPKLLFYNTKHMKPLNIINNDDTLYVIAHGYEGISDYIFSLSTPPANGLIPALTAGELSVRLKVAGLNANHRRVKLYVCNSGGEFSEFATSFKSKMRDSMGYPNIDVYYYNSSVSVPKEFADGNYHKDGVLFDAQGNVVLTPRFRASEARQRVP</sequence>